<dbReference type="GO" id="GO:0016323">
    <property type="term" value="C:basolateral plasma membrane"/>
    <property type="evidence" value="ECO:0007669"/>
    <property type="project" value="TreeGrafter"/>
</dbReference>
<dbReference type="STRING" id="28743.ENSCVAP00000010088"/>
<dbReference type="FunFam" id="3.80.10.10:FF:000118">
    <property type="entry name" value="Leucine rich repeat containing 7"/>
    <property type="match status" value="1"/>
</dbReference>
<feature type="region of interest" description="Disordered" evidence="5">
    <location>
        <begin position="454"/>
        <end position="488"/>
    </location>
</feature>
<feature type="compositionally biased region" description="Polar residues" evidence="5">
    <location>
        <begin position="608"/>
        <end position="619"/>
    </location>
</feature>
<feature type="region of interest" description="Disordered" evidence="5">
    <location>
        <begin position="1118"/>
        <end position="1140"/>
    </location>
</feature>
<dbReference type="InterPro" id="IPR003591">
    <property type="entry name" value="Leu-rich_rpt_typical-subtyp"/>
</dbReference>
<feature type="compositionally biased region" description="Low complexity" evidence="5">
    <location>
        <begin position="544"/>
        <end position="565"/>
    </location>
</feature>
<dbReference type="InterPro" id="IPR050614">
    <property type="entry name" value="Synaptic_Scaffolding_LAP-MAGUK"/>
</dbReference>
<dbReference type="GO" id="GO:0019901">
    <property type="term" value="F:protein kinase binding"/>
    <property type="evidence" value="ECO:0007669"/>
    <property type="project" value="TreeGrafter"/>
</dbReference>
<reference evidence="7" key="2">
    <citation type="submission" date="2025-09" db="UniProtKB">
        <authorList>
            <consortium name="Ensembl"/>
        </authorList>
    </citation>
    <scope>IDENTIFICATION</scope>
</reference>
<keyword evidence="3" id="KW-0433">Leucine-rich repeat</keyword>
<evidence type="ECO:0000256" key="4">
    <source>
        <dbReference type="ARBA" id="ARBA00022737"/>
    </source>
</evidence>
<dbReference type="Gene3D" id="3.80.10.10">
    <property type="entry name" value="Ribonuclease Inhibitor"/>
    <property type="match status" value="3"/>
</dbReference>
<dbReference type="Gene3D" id="2.30.42.10">
    <property type="match status" value="1"/>
</dbReference>
<dbReference type="GO" id="GO:0014069">
    <property type="term" value="C:postsynaptic density"/>
    <property type="evidence" value="ECO:0007669"/>
    <property type="project" value="TreeGrafter"/>
</dbReference>
<dbReference type="InterPro" id="IPR001478">
    <property type="entry name" value="PDZ"/>
</dbReference>
<feature type="compositionally biased region" description="Low complexity" evidence="5">
    <location>
        <begin position="967"/>
        <end position="981"/>
    </location>
</feature>
<keyword evidence="8" id="KW-1185">Reference proteome</keyword>
<dbReference type="PROSITE" id="PS50106">
    <property type="entry name" value="PDZ"/>
    <property type="match status" value="1"/>
</dbReference>
<keyword evidence="4" id="KW-0677">Repeat</keyword>
<feature type="compositionally biased region" description="Polar residues" evidence="5">
    <location>
        <begin position="693"/>
        <end position="729"/>
    </location>
</feature>
<sequence>MNFVAYWDSQLFQCQALKKLSLPDNDLSNLPTTIASLVNLKELDISKNGIQEFPDNIKCCKGLSVVEASVNPITKLPDGFTQLLNLTQLFLNDAFLEYLPANFGRLSKLRILELRENHLKTMPKSIHRLTQLERLDLGSNEFSEMPEVLEQIHSLKELWLDNNSLQSIPGSIGKLRQLRYLDLAKNRIESLDSDISGCEALEDLLLSSNMLQHLPDSIGMLKKLTTLKVDDNQLTALPHTIGSLSLLEELDCSCNELESLPPTVGYLHSLRTFAADENFLIELPREIGNCKNVTVMSLRSNKLEFLPDEIGQMTKLRVLNLSDNRLKNLPFTFTKLKDLAALWLSDNQSKALIPLQTEAHPETKQKVLTNYMFPQQPRHDEDYQSDSDSFNPTLWEEQRQQRMTVAFDFEDKKEEEDNSGKVKVEINLKRYPTPYPEDLKNMVKSVQSLVGKGMHPGHGHQHQLSSGSATSAGTNMEHTHLSKESYEPPWPLPPKELFFFIVPTLVEPPMYKPKVVLLGKDKKESTDEEVDKLHCLNHSGSSATYSDYSPSQGSSGSSNPSANTHSHAHSHNPGLQAPNKDQAPQTHWTNRLAQSFPKPIDSKPLLSQRETPPSGTLQQRGDRRPLSEPFDWSEAQHYDNTGFDAEESPMDPPSSNTSQGNPPLGSKPRSQSAHGRRPLLRQDRIVGVPLELDTQTLPYHGNQRSNADNDHQSSGPPSQNPWQNWTRTPSPLEDRTAFPSKLDLTPTSSPNPDRKDIDSRLEQGSGPLPGSWTYHNSQGEQIRKDQLSVGGGNKVTVVMSKSSDRLSPMMRETRSKFKKSQSIDEIDIGSYKVYSIPMESYSSSIEQQTSLDRQELPGSMEQTSMSRSQSAPMLDDEMGFPGHGGSSQNQSGQNQKPTIPHKAYHFDQNYNPQVRYHFYIYDFAMDYLSQPGKTLPKELVSPRYRAYPPLEMFSFPQGPINQDGSHSQQQQQQTISTQRSRPGFLRRADSLVSSTELALFRRVHEAQQETDPPHYSRALAYSSPMEHSALTNMSDNQNQMMHNKRNGRYDDDYTTYQEQKKPMIGYPTKSLTQRRPLSARSYSTETYGASQARPVSARPTMAALLEKMPPDYTLATCPEKPSEDTIKVRPGVQPKPEDITSKMPADWRQQLLRHIEAKRLDRTPSQQAAMLDNDQEEVPGSNQWAPYSLGRRDVPPENLMKKSHNTMIVTSTSSSSSTVPHRVVGQQVYDGMMNKGGQYQQGMSLSVVPSVMASHNNPRPQSARCLLQTKGQKSMDGYQEQLCVRIEKNPGLGFSISGGISGQGNPFKPSDMGIFVTRVQHDGPAASALKPGDKILQANGHSFLHMEHETAVSLLKSFPRTVDLVPFLTVI</sequence>
<feature type="region of interest" description="Disordered" evidence="5">
    <location>
        <begin position="538"/>
        <end position="776"/>
    </location>
</feature>
<name>A0A3Q2CWA3_CYPVA</name>
<dbReference type="SMART" id="SM00369">
    <property type="entry name" value="LRR_TYP"/>
    <property type="match status" value="10"/>
</dbReference>
<dbReference type="GO" id="GO:0098609">
    <property type="term" value="P:cell-cell adhesion"/>
    <property type="evidence" value="ECO:0007669"/>
    <property type="project" value="TreeGrafter"/>
</dbReference>
<feature type="compositionally biased region" description="Basic and acidic residues" evidence="5">
    <location>
        <begin position="477"/>
        <end position="486"/>
    </location>
</feature>
<dbReference type="Proteomes" id="UP000265020">
    <property type="component" value="Unassembled WGS sequence"/>
</dbReference>
<proteinExistence type="inferred from homology"/>
<comment type="similarity">
    <text evidence="1">Belongs to the LAP (LRR and PDZ) protein family.</text>
</comment>
<dbReference type="PROSITE" id="PS51450">
    <property type="entry name" value="LRR"/>
    <property type="match status" value="4"/>
</dbReference>
<dbReference type="SMART" id="SM00365">
    <property type="entry name" value="LRR_SD22"/>
    <property type="match status" value="7"/>
</dbReference>
<evidence type="ECO:0000313" key="8">
    <source>
        <dbReference type="Proteomes" id="UP000265020"/>
    </source>
</evidence>
<dbReference type="SMART" id="SM00364">
    <property type="entry name" value="LRR_BAC"/>
    <property type="match status" value="10"/>
</dbReference>
<dbReference type="SMART" id="SM00228">
    <property type="entry name" value="PDZ"/>
    <property type="match status" value="1"/>
</dbReference>
<feature type="compositionally biased region" description="Polar residues" evidence="5">
    <location>
        <begin position="582"/>
        <end position="593"/>
    </location>
</feature>
<dbReference type="SUPFAM" id="SSF50156">
    <property type="entry name" value="PDZ domain-like"/>
    <property type="match status" value="1"/>
</dbReference>
<dbReference type="GO" id="GO:0098968">
    <property type="term" value="P:neurotransmitter receptor transport postsynaptic membrane to endosome"/>
    <property type="evidence" value="ECO:0007669"/>
    <property type="project" value="TreeGrafter"/>
</dbReference>
<feature type="domain" description="PDZ" evidence="6">
    <location>
        <begin position="1281"/>
        <end position="1364"/>
    </location>
</feature>
<feature type="region of interest" description="Disordered" evidence="5">
    <location>
        <begin position="844"/>
        <end position="899"/>
    </location>
</feature>
<keyword evidence="2" id="KW-0597">Phosphoprotein</keyword>
<accession>A0A3Q2CWA3</accession>
<evidence type="ECO:0000256" key="1">
    <source>
        <dbReference type="ARBA" id="ARBA00007772"/>
    </source>
</evidence>
<dbReference type="PANTHER" id="PTHR23119">
    <property type="entry name" value="DISCS LARGE"/>
    <property type="match status" value="1"/>
</dbReference>
<evidence type="ECO:0000256" key="2">
    <source>
        <dbReference type="ARBA" id="ARBA00022553"/>
    </source>
</evidence>
<feature type="compositionally biased region" description="Polar residues" evidence="5">
    <location>
        <begin position="860"/>
        <end position="871"/>
    </location>
</feature>
<protein>
    <submittedName>
        <fullName evidence="7">Leucine rich repeat containing 7</fullName>
    </submittedName>
</protein>
<dbReference type="InterPro" id="IPR032675">
    <property type="entry name" value="LRR_dom_sf"/>
</dbReference>
<dbReference type="OMA" id="DGYPEQX"/>
<dbReference type="FunFam" id="2.30.42.10:FF:000036">
    <property type="entry name" value="Erbin isoform 7"/>
    <property type="match status" value="1"/>
</dbReference>
<feature type="compositionally biased region" description="Polar residues" evidence="5">
    <location>
        <begin position="462"/>
        <end position="476"/>
    </location>
</feature>
<evidence type="ECO:0000256" key="5">
    <source>
        <dbReference type="SAM" id="MobiDB-lite"/>
    </source>
</evidence>
<dbReference type="InterPro" id="IPR036034">
    <property type="entry name" value="PDZ_sf"/>
</dbReference>
<evidence type="ECO:0000256" key="3">
    <source>
        <dbReference type="ARBA" id="ARBA00022614"/>
    </source>
</evidence>
<feature type="region of interest" description="Disordered" evidence="5">
    <location>
        <begin position="955"/>
        <end position="983"/>
    </location>
</feature>
<evidence type="ECO:0000259" key="6">
    <source>
        <dbReference type="PROSITE" id="PS50106"/>
    </source>
</evidence>
<feature type="compositionally biased region" description="Basic and acidic residues" evidence="5">
    <location>
        <begin position="752"/>
        <end position="761"/>
    </location>
</feature>
<dbReference type="InterPro" id="IPR001611">
    <property type="entry name" value="Leu-rich_rpt"/>
</dbReference>
<dbReference type="Pfam" id="PF13855">
    <property type="entry name" value="LRR_8"/>
    <property type="match status" value="2"/>
</dbReference>
<evidence type="ECO:0000313" key="7">
    <source>
        <dbReference type="Ensembl" id="ENSCVAP00000010088.1"/>
    </source>
</evidence>
<dbReference type="GO" id="GO:0005912">
    <property type="term" value="C:adherens junction"/>
    <property type="evidence" value="ECO:0007669"/>
    <property type="project" value="TreeGrafter"/>
</dbReference>
<dbReference type="GO" id="GO:0043113">
    <property type="term" value="P:receptor clustering"/>
    <property type="evidence" value="ECO:0007669"/>
    <property type="project" value="TreeGrafter"/>
</dbReference>
<dbReference type="GeneTree" id="ENSGT00940000156262"/>
<dbReference type="Pfam" id="PF00595">
    <property type="entry name" value="PDZ"/>
    <property type="match status" value="1"/>
</dbReference>
<dbReference type="GO" id="GO:0045211">
    <property type="term" value="C:postsynaptic membrane"/>
    <property type="evidence" value="ECO:0007669"/>
    <property type="project" value="TreeGrafter"/>
</dbReference>
<organism evidence="7 8">
    <name type="scientific">Cyprinodon variegatus</name>
    <name type="common">Sheepshead minnow</name>
    <dbReference type="NCBI Taxonomy" id="28743"/>
    <lineage>
        <taxon>Eukaryota</taxon>
        <taxon>Metazoa</taxon>
        <taxon>Chordata</taxon>
        <taxon>Craniata</taxon>
        <taxon>Vertebrata</taxon>
        <taxon>Euteleostomi</taxon>
        <taxon>Actinopterygii</taxon>
        <taxon>Neopterygii</taxon>
        <taxon>Teleostei</taxon>
        <taxon>Neoteleostei</taxon>
        <taxon>Acanthomorphata</taxon>
        <taxon>Ovalentaria</taxon>
        <taxon>Atherinomorphae</taxon>
        <taxon>Cyprinodontiformes</taxon>
        <taxon>Cyprinodontidae</taxon>
        <taxon>Cyprinodon</taxon>
    </lineage>
</organism>
<dbReference type="PANTHER" id="PTHR23119:SF48">
    <property type="entry name" value="LEUCINE-RICH REPEAT-CONTAINING PROTEIN 7"/>
    <property type="match status" value="1"/>
</dbReference>
<feature type="compositionally biased region" description="Low complexity" evidence="5">
    <location>
        <begin position="886"/>
        <end position="895"/>
    </location>
</feature>
<dbReference type="GO" id="GO:0098887">
    <property type="term" value="P:neurotransmitter receptor transport, endosome to postsynaptic membrane"/>
    <property type="evidence" value="ECO:0007669"/>
    <property type="project" value="TreeGrafter"/>
</dbReference>
<reference evidence="7" key="1">
    <citation type="submission" date="2025-08" db="UniProtKB">
        <authorList>
            <consortium name="Ensembl"/>
        </authorList>
    </citation>
    <scope>IDENTIFICATION</scope>
</reference>
<dbReference type="SUPFAM" id="SSF52058">
    <property type="entry name" value="L domain-like"/>
    <property type="match status" value="2"/>
</dbReference>
<dbReference type="CDD" id="cd06749">
    <property type="entry name" value="PDZ_densin_erbin-like"/>
    <property type="match status" value="1"/>
</dbReference>
<dbReference type="GO" id="GO:0045197">
    <property type="term" value="P:establishment or maintenance of epithelial cell apical/basal polarity"/>
    <property type="evidence" value="ECO:0007669"/>
    <property type="project" value="TreeGrafter"/>
</dbReference>
<dbReference type="Ensembl" id="ENSCVAT00000029423.1">
    <property type="protein sequence ID" value="ENSCVAP00000010088.1"/>
    <property type="gene ID" value="ENSCVAG00000012325.1"/>
</dbReference>